<feature type="chain" id="PRO_5045488874" description="DUF4154 domain-containing protein" evidence="1">
    <location>
        <begin position="26"/>
        <end position="186"/>
    </location>
</feature>
<evidence type="ECO:0008006" key="4">
    <source>
        <dbReference type="Google" id="ProtNLM"/>
    </source>
</evidence>
<evidence type="ECO:0000256" key="1">
    <source>
        <dbReference type="SAM" id="SignalP"/>
    </source>
</evidence>
<reference evidence="2 3" key="1">
    <citation type="submission" date="2023-07" db="EMBL/GenBank/DDBJ databases">
        <title>Sorghum-associated microbial communities from plants grown in Nebraska, USA.</title>
        <authorList>
            <person name="Schachtman D."/>
        </authorList>
    </citation>
    <scope>NUCLEOTIDE SEQUENCE [LARGE SCALE GENOMIC DNA]</scope>
    <source>
        <strain evidence="2 3">BE310</strain>
    </source>
</reference>
<comment type="caution">
    <text evidence="2">The sequence shown here is derived from an EMBL/GenBank/DDBJ whole genome shotgun (WGS) entry which is preliminary data.</text>
</comment>
<gene>
    <name evidence="2" type="ORF">J2X16_002113</name>
</gene>
<protein>
    <recommendedName>
        <fullName evidence="4">DUF4154 domain-containing protein</fullName>
    </recommendedName>
</protein>
<dbReference type="PROSITE" id="PS51318">
    <property type="entry name" value="TAT"/>
    <property type="match status" value="1"/>
</dbReference>
<dbReference type="RefSeq" id="WP_310344294.1">
    <property type="nucleotide sequence ID" value="NZ_JAVDXQ010000003.1"/>
</dbReference>
<keyword evidence="3" id="KW-1185">Reference proteome</keyword>
<dbReference type="InterPro" id="IPR025293">
    <property type="entry name" value="YfiR/HmsC-like"/>
</dbReference>
<evidence type="ECO:0000313" key="3">
    <source>
        <dbReference type="Proteomes" id="UP001180536"/>
    </source>
</evidence>
<proteinExistence type="predicted"/>
<evidence type="ECO:0000313" key="2">
    <source>
        <dbReference type="EMBL" id="MDR7296766.1"/>
    </source>
</evidence>
<accession>A0ABU1ZAP0</accession>
<keyword evidence="1" id="KW-0732">Signal</keyword>
<feature type="signal peptide" evidence="1">
    <location>
        <begin position="1"/>
        <end position="25"/>
    </location>
</feature>
<organism evidence="2 3">
    <name type="scientific">Pelomonas aquatica</name>
    <dbReference type="NCBI Taxonomy" id="431058"/>
    <lineage>
        <taxon>Bacteria</taxon>
        <taxon>Pseudomonadati</taxon>
        <taxon>Pseudomonadota</taxon>
        <taxon>Betaproteobacteria</taxon>
        <taxon>Burkholderiales</taxon>
        <taxon>Sphaerotilaceae</taxon>
        <taxon>Roseateles</taxon>
    </lineage>
</organism>
<dbReference type="InterPro" id="IPR006311">
    <property type="entry name" value="TAT_signal"/>
</dbReference>
<dbReference type="EMBL" id="JAVDXQ010000003">
    <property type="protein sequence ID" value="MDR7296766.1"/>
    <property type="molecule type" value="Genomic_DNA"/>
</dbReference>
<name>A0ABU1ZAP0_9BURK</name>
<dbReference type="Proteomes" id="UP001180536">
    <property type="component" value="Unassembled WGS sequence"/>
</dbReference>
<dbReference type="Pfam" id="PF13689">
    <property type="entry name" value="DUF4154"/>
    <property type="match status" value="1"/>
</dbReference>
<sequence>MTATLLDRRRLLLAALGAASAGARAAADDGPGVEYQVKAAFVCKFGNYIDWPPQALGAAGDPFRIGVLASATVADEFRRTAAAASVAGRQIEVRKLARGDAPDGLQLLFVSRAMSAHAAELLAALQGRPVLTVTELDPGGATGMINFVVVEDKVRFDILLPTLAQSGLKISVRLLSVARRVEGART</sequence>